<keyword evidence="2" id="KW-0472">Membrane</keyword>
<accession>A0A7S0AXN5</accession>
<proteinExistence type="predicted"/>
<dbReference type="AlphaFoldDB" id="A0A7S0AXN5"/>
<keyword evidence="2" id="KW-0812">Transmembrane</keyword>
<reference evidence="3" key="1">
    <citation type="submission" date="2021-01" db="EMBL/GenBank/DDBJ databases">
        <authorList>
            <person name="Corre E."/>
            <person name="Pelletier E."/>
            <person name="Niang G."/>
            <person name="Scheremetjew M."/>
            <person name="Finn R."/>
            <person name="Kale V."/>
            <person name="Holt S."/>
            <person name="Cochrane G."/>
            <person name="Meng A."/>
            <person name="Brown T."/>
            <person name="Cohen L."/>
        </authorList>
    </citation>
    <scope>NUCLEOTIDE SEQUENCE</scope>
    <source>
        <strain evidence="3">Pbaha01</strain>
    </source>
</reference>
<feature type="transmembrane region" description="Helical" evidence="2">
    <location>
        <begin position="93"/>
        <end position="114"/>
    </location>
</feature>
<evidence type="ECO:0000256" key="1">
    <source>
        <dbReference type="SAM" id="MobiDB-lite"/>
    </source>
</evidence>
<evidence type="ECO:0000313" key="3">
    <source>
        <dbReference type="EMBL" id="CAD8377237.1"/>
    </source>
</evidence>
<protein>
    <submittedName>
        <fullName evidence="3">Uncharacterized protein</fullName>
    </submittedName>
</protein>
<dbReference type="EMBL" id="HBEG01038036">
    <property type="protein sequence ID" value="CAD8377237.1"/>
    <property type="molecule type" value="Transcribed_RNA"/>
</dbReference>
<feature type="region of interest" description="Disordered" evidence="1">
    <location>
        <begin position="138"/>
        <end position="222"/>
    </location>
</feature>
<organism evidence="3">
    <name type="scientific">Pyrodinium bahamense</name>
    <dbReference type="NCBI Taxonomy" id="73915"/>
    <lineage>
        <taxon>Eukaryota</taxon>
        <taxon>Sar</taxon>
        <taxon>Alveolata</taxon>
        <taxon>Dinophyceae</taxon>
        <taxon>Gonyaulacales</taxon>
        <taxon>Pyrocystaceae</taxon>
        <taxon>Pyrodinium</taxon>
    </lineage>
</organism>
<name>A0A7S0AXN5_9DINO</name>
<keyword evidence="2" id="KW-1133">Transmembrane helix</keyword>
<gene>
    <name evidence="3" type="ORF">PBAH0796_LOCUS23211</name>
</gene>
<sequence>MEACDKDNQGQRWHVDVRALLASAIEELDNEPTEMEVFEEEKSQRAAGERPSPAAAPNRAPDSKAWQQAVPGSEARAQQEAIGGARMPIPVPWLLVLFGSVLLLVAAVCALLLACEGQEAETPQSPRVMILEVDEEEGAGAAPGAGPAAKAAKAEPLAEEAGAAAAEPAAEDVEAAAPPQQPQEEQAAPMTGRKEPEQPAPAAPRSRVPAPEKKKGTKCTVM</sequence>
<feature type="region of interest" description="Disordered" evidence="1">
    <location>
        <begin position="31"/>
        <end position="69"/>
    </location>
</feature>
<feature type="compositionally biased region" description="Low complexity" evidence="1">
    <location>
        <begin position="139"/>
        <end position="168"/>
    </location>
</feature>
<feature type="compositionally biased region" description="Low complexity" evidence="1">
    <location>
        <begin position="175"/>
        <end position="189"/>
    </location>
</feature>
<evidence type="ECO:0000256" key="2">
    <source>
        <dbReference type="SAM" id="Phobius"/>
    </source>
</evidence>
<feature type="compositionally biased region" description="Low complexity" evidence="1">
    <location>
        <begin position="50"/>
        <end position="60"/>
    </location>
</feature>